<dbReference type="GO" id="GO:0003964">
    <property type="term" value="F:RNA-directed DNA polymerase activity"/>
    <property type="evidence" value="ECO:0007669"/>
    <property type="project" value="UniProtKB-KW"/>
</dbReference>
<protein>
    <submittedName>
        <fullName evidence="1">Non-ltr retroelement reverse transcriptase</fullName>
    </submittedName>
</protein>
<comment type="caution">
    <text evidence="1">The sequence shown here is derived from an EMBL/GenBank/DDBJ whole genome shotgun (WGS) entry which is preliminary data.</text>
</comment>
<dbReference type="Gene3D" id="3.60.10.10">
    <property type="entry name" value="Endonuclease/exonuclease/phosphatase"/>
    <property type="match status" value="1"/>
</dbReference>
<dbReference type="AlphaFoldDB" id="A0A5B6W2E5"/>
<dbReference type="OrthoDB" id="1001975at2759"/>
<dbReference type="SUPFAM" id="SSF56219">
    <property type="entry name" value="DNase I-like"/>
    <property type="match status" value="1"/>
</dbReference>
<dbReference type="PANTHER" id="PTHR33710:SF71">
    <property type="entry name" value="ENDONUCLEASE_EXONUCLEASE_PHOSPHATASE DOMAIN-CONTAINING PROTEIN"/>
    <property type="match status" value="1"/>
</dbReference>
<keyword evidence="1" id="KW-0808">Transferase</keyword>
<keyword evidence="1" id="KW-0548">Nucleotidyltransferase</keyword>
<dbReference type="PANTHER" id="PTHR33710">
    <property type="entry name" value="BNAC02G09200D PROTEIN"/>
    <property type="match status" value="1"/>
</dbReference>
<keyword evidence="2" id="KW-1185">Reference proteome</keyword>
<dbReference type="EMBL" id="SMMG02000005">
    <property type="protein sequence ID" value="KAA3475780.1"/>
    <property type="molecule type" value="Genomic_DNA"/>
</dbReference>
<keyword evidence="1" id="KW-0695">RNA-directed DNA polymerase</keyword>
<dbReference type="InterPro" id="IPR036691">
    <property type="entry name" value="Endo/exonu/phosph_ase_sf"/>
</dbReference>
<gene>
    <name evidence="1" type="ORF">EPI10_025917</name>
</gene>
<sequence length="307" mass="35340">MEMVRLKLGFSCGIDIGAVGSKGGLSLGWKGNSLVLLRSYSSFHIDDDITDCDYGVTWRLIGFYGNLMESLRSISWDLLCHIHSNNLGPWLVVGDFNEITISLEKRGGRLRSENQMAKFQNALKACGLVDLGFSGIWFTWERGRFQATNIHHCPILIDTIGKSLSRENFGGHRFKFEASWYLDQSFGESGPCDNAVVKLAKAAQFFRLWNRSRSQELKRQRMRLEERLTYLQAQDPNDDILEEIMEVQLGLNLEADKDEIFWQQRARVNWLKHGDKNTSFFYRTALSHHYRNRIVGFKNEEGGWVSN</sequence>
<organism evidence="1 2">
    <name type="scientific">Gossypium australe</name>
    <dbReference type="NCBI Taxonomy" id="47621"/>
    <lineage>
        <taxon>Eukaryota</taxon>
        <taxon>Viridiplantae</taxon>
        <taxon>Streptophyta</taxon>
        <taxon>Embryophyta</taxon>
        <taxon>Tracheophyta</taxon>
        <taxon>Spermatophyta</taxon>
        <taxon>Magnoliopsida</taxon>
        <taxon>eudicotyledons</taxon>
        <taxon>Gunneridae</taxon>
        <taxon>Pentapetalae</taxon>
        <taxon>rosids</taxon>
        <taxon>malvids</taxon>
        <taxon>Malvales</taxon>
        <taxon>Malvaceae</taxon>
        <taxon>Malvoideae</taxon>
        <taxon>Gossypium</taxon>
    </lineage>
</organism>
<reference evidence="1" key="1">
    <citation type="submission" date="2019-08" db="EMBL/GenBank/DDBJ databases">
        <authorList>
            <person name="Liu F."/>
        </authorList>
    </citation>
    <scope>NUCLEOTIDE SEQUENCE [LARGE SCALE GENOMIC DNA]</scope>
    <source>
        <strain evidence="1">PA1801</strain>
        <tissue evidence="1">Leaf</tissue>
    </source>
</reference>
<evidence type="ECO:0000313" key="2">
    <source>
        <dbReference type="Proteomes" id="UP000325315"/>
    </source>
</evidence>
<accession>A0A5B6W2E5</accession>
<evidence type="ECO:0000313" key="1">
    <source>
        <dbReference type="EMBL" id="KAA3475780.1"/>
    </source>
</evidence>
<name>A0A5B6W2E5_9ROSI</name>
<dbReference type="Proteomes" id="UP000325315">
    <property type="component" value="Unassembled WGS sequence"/>
</dbReference>
<proteinExistence type="predicted"/>